<reference evidence="2 3" key="1">
    <citation type="journal article" date="2019" name="Emerg. Microbes Infect.">
        <title>Comprehensive subspecies identification of 175 nontuberculous mycobacteria species based on 7547 genomic profiles.</title>
        <authorList>
            <person name="Matsumoto Y."/>
            <person name="Kinjo T."/>
            <person name="Motooka D."/>
            <person name="Nabeya D."/>
            <person name="Jung N."/>
            <person name="Uechi K."/>
            <person name="Horii T."/>
            <person name="Iida T."/>
            <person name="Fujita J."/>
            <person name="Nakamura S."/>
        </authorList>
    </citation>
    <scope>NUCLEOTIDE SEQUENCE [LARGE SCALE GENOMIC DNA]</scope>
    <source>
        <strain evidence="2 3">JCM 6376</strain>
    </source>
</reference>
<feature type="transmembrane region" description="Helical" evidence="1">
    <location>
        <begin position="95"/>
        <end position="116"/>
    </location>
</feature>
<dbReference type="AlphaFoldDB" id="A0AAD1HNZ1"/>
<keyword evidence="1" id="KW-0812">Transmembrane</keyword>
<keyword evidence="1" id="KW-0472">Membrane</keyword>
<dbReference type="EMBL" id="AP022561">
    <property type="protein sequence ID" value="BBX08225.1"/>
    <property type="molecule type" value="Genomic_DNA"/>
</dbReference>
<evidence type="ECO:0000313" key="2">
    <source>
        <dbReference type="EMBL" id="BBX08225.1"/>
    </source>
</evidence>
<accession>A0AAD1HNZ1</accession>
<feature type="transmembrane region" description="Helical" evidence="1">
    <location>
        <begin position="128"/>
        <end position="146"/>
    </location>
</feature>
<sequence>MARDTRGRIPGETTDIRRVSLTGAHWSGARRWLAVQAVVVGVPTVAVLIILGMSPSRDAVMVGGVRIGWTLGWCLLGVAVATGVAALWRRLALMVTGSVSVAAVILVVVCAVAGAHHSHPFGSTAPVLLVWAALFCYNLAVAIWLVPDHIEGPAWAPLRRSSGPLSTRGSVRPERPRSP</sequence>
<dbReference type="Proteomes" id="UP000467327">
    <property type="component" value="Chromosome"/>
</dbReference>
<protein>
    <recommendedName>
        <fullName evidence="4">Transmembrane protein</fullName>
    </recommendedName>
</protein>
<name>A0AAD1HNZ1_9MYCO</name>
<dbReference type="RefSeq" id="WP_147292035.1">
    <property type="nucleotide sequence ID" value="NZ_AP022561.1"/>
</dbReference>
<organism evidence="2 3">
    <name type="scientific">Mycolicibacterium aichiense</name>
    <dbReference type="NCBI Taxonomy" id="1799"/>
    <lineage>
        <taxon>Bacteria</taxon>
        <taxon>Bacillati</taxon>
        <taxon>Actinomycetota</taxon>
        <taxon>Actinomycetes</taxon>
        <taxon>Mycobacteriales</taxon>
        <taxon>Mycobacteriaceae</taxon>
        <taxon>Mycolicibacterium</taxon>
    </lineage>
</organism>
<feature type="transmembrane region" description="Helical" evidence="1">
    <location>
        <begin position="67"/>
        <end position="88"/>
    </location>
</feature>
<keyword evidence="3" id="KW-1185">Reference proteome</keyword>
<evidence type="ECO:0000313" key="3">
    <source>
        <dbReference type="Proteomes" id="UP000467327"/>
    </source>
</evidence>
<dbReference type="KEGG" id="maic:MAIC_30280"/>
<gene>
    <name evidence="2" type="ORF">MAIC_30280</name>
</gene>
<proteinExistence type="predicted"/>
<evidence type="ECO:0000256" key="1">
    <source>
        <dbReference type="SAM" id="Phobius"/>
    </source>
</evidence>
<keyword evidence="1" id="KW-1133">Transmembrane helix</keyword>
<feature type="transmembrane region" description="Helical" evidence="1">
    <location>
        <begin position="32"/>
        <end position="55"/>
    </location>
</feature>
<evidence type="ECO:0008006" key="4">
    <source>
        <dbReference type="Google" id="ProtNLM"/>
    </source>
</evidence>